<feature type="domain" description="PDEase" evidence="5">
    <location>
        <begin position="21"/>
        <end position="161"/>
    </location>
</feature>
<dbReference type="Proteomes" id="UP000079169">
    <property type="component" value="Unplaced"/>
</dbReference>
<dbReference type="PRINTS" id="PR00387">
    <property type="entry name" value="PDIESTERASE1"/>
</dbReference>
<dbReference type="GO" id="GO:0046872">
    <property type="term" value="F:metal ion binding"/>
    <property type="evidence" value="ECO:0007669"/>
    <property type="project" value="UniProtKB-KW"/>
</dbReference>
<keyword evidence="6" id="KW-1185">Reference proteome</keyword>
<gene>
    <name evidence="7" type="primary">LOC103522634</name>
</gene>
<feature type="active site" description="Proton donor" evidence="3">
    <location>
        <position position="97"/>
    </location>
</feature>
<dbReference type="PANTHER" id="PTHR11347">
    <property type="entry name" value="CYCLIC NUCLEOTIDE PHOSPHODIESTERASE"/>
    <property type="match status" value="1"/>
</dbReference>
<dbReference type="GO" id="GO:0007165">
    <property type="term" value="P:signal transduction"/>
    <property type="evidence" value="ECO:0007669"/>
    <property type="project" value="InterPro"/>
</dbReference>
<name>A0A3Q0JJC9_DIACI</name>
<evidence type="ECO:0000256" key="2">
    <source>
        <dbReference type="ARBA" id="ARBA00022801"/>
    </source>
</evidence>
<dbReference type="GO" id="GO:0004114">
    <property type="term" value="F:3',5'-cyclic-nucleotide phosphodiesterase activity"/>
    <property type="evidence" value="ECO:0007669"/>
    <property type="project" value="InterPro"/>
</dbReference>
<feature type="binding site" evidence="4">
    <location>
        <position position="137"/>
    </location>
    <ligand>
        <name>Zn(2+)</name>
        <dbReference type="ChEBI" id="CHEBI:29105"/>
        <label>1</label>
    </ligand>
</feature>
<reference evidence="7" key="1">
    <citation type="submission" date="2025-08" db="UniProtKB">
        <authorList>
            <consortium name="RefSeq"/>
        </authorList>
    </citation>
    <scope>IDENTIFICATION</scope>
</reference>
<dbReference type="Gene3D" id="1.10.1300.10">
    <property type="entry name" value="3'5'-cyclic nucleotide phosphodiesterase, catalytic domain"/>
    <property type="match status" value="1"/>
</dbReference>
<feature type="binding site" evidence="4">
    <location>
        <position position="101"/>
    </location>
    <ligand>
        <name>Zn(2+)</name>
        <dbReference type="ChEBI" id="CHEBI:29105"/>
        <label>1</label>
    </ligand>
</feature>
<evidence type="ECO:0000256" key="4">
    <source>
        <dbReference type="PIRSR" id="PIRSR623088-3"/>
    </source>
</evidence>
<dbReference type="OMA" id="FFILEMW"/>
<evidence type="ECO:0000313" key="7">
    <source>
        <dbReference type="RefSeq" id="XP_026688479.1"/>
    </source>
</evidence>
<dbReference type="AlphaFoldDB" id="A0A3Q0JJC9"/>
<dbReference type="GeneID" id="103522634"/>
<dbReference type="InterPro" id="IPR002073">
    <property type="entry name" value="PDEase_catalytic_dom"/>
</dbReference>
<dbReference type="KEGG" id="dci:103522634"/>
<accession>A0A3Q0JJC9</accession>
<sequence>MHKRRRKRLTTRSLSQDPALLDDIHHGQVECVLERVWKWPFNAFTLDNATGGRSLPVLCVHLFHWYGLMEHFNLDVVRVWKLFSLIEEGYHGTNPYHNSIHATDVTQAMHCFLQEEKIKRHLTHLEIMASLLAAVAHDLDHPGVNQPFLIATSNHLAALYE</sequence>
<dbReference type="PaxDb" id="121845-A0A3Q0JJC9"/>
<feature type="binding site" evidence="4">
    <location>
        <position position="138"/>
    </location>
    <ligand>
        <name>Zn(2+)</name>
        <dbReference type="ChEBI" id="CHEBI:29105"/>
        <label>2</label>
    </ligand>
</feature>
<dbReference type="STRING" id="121845.A0A3Q0JJC9"/>
<dbReference type="PROSITE" id="PS00126">
    <property type="entry name" value="PDEASE_I_1"/>
    <property type="match status" value="1"/>
</dbReference>
<feature type="non-terminal residue" evidence="7">
    <location>
        <position position="161"/>
    </location>
</feature>
<evidence type="ECO:0000259" key="5">
    <source>
        <dbReference type="PROSITE" id="PS51845"/>
    </source>
</evidence>
<feature type="binding site" evidence="4">
    <location>
        <position position="138"/>
    </location>
    <ligand>
        <name>Zn(2+)</name>
        <dbReference type="ChEBI" id="CHEBI:29105"/>
        <label>1</label>
    </ligand>
</feature>
<keyword evidence="1 4" id="KW-0479">Metal-binding</keyword>
<dbReference type="InterPro" id="IPR023174">
    <property type="entry name" value="PDEase_CS"/>
</dbReference>
<proteinExistence type="predicted"/>
<evidence type="ECO:0000256" key="1">
    <source>
        <dbReference type="ARBA" id="ARBA00022723"/>
    </source>
</evidence>
<organism evidence="6 7">
    <name type="scientific">Diaphorina citri</name>
    <name type="common">Asian citrus psyllid</name>
    <dbReference type="NCBI Taxonomy" id="121845"/>
    <lineage>
        <taxon>Eukaryota</taxon>
        <taxon>Metazoa</taxon>
        <taxon>Ecdysozoa</taxon>
        <taxon>Arthropoda</taxon>
        <taxon>Hexapoda</taxon>
        <taxon>Insecta</taxon>
        <taxon>Pterygota</taxon>
        <taxon>Neoptera</taxon>
        <taxon>Paraneoptera</taxon>
        <taxon>Hemiptera</taxon>
        <taxon>Sternorrhyncha</taxon>
        <taxon>Psylloidea</taxon>
        <taxon>Psyllidae</taxon>
        <taxon>Diaphorininae</taxon>
        <taxon>Diaphorina</taxon>
    </lineage>
</organism>
<dbReference type="PROSITE" id="PS51845">
    <property type="entry name" value="PDEASE_I_2"/>
    <property type="match status" value="1"/>
</dbReference>
<evidence type="ECO:0000256" key="3">
    <source>
        <dbReference type="PIRSR" id="PIRSR623088-1"/>
    </source>
</evidence>
<protein>
    <submittedName>
        <fullName evidence="7">High affinity cAMP-specific 3',5'-cyclic phosphodiesterase 7A-like</fullName>
    </submittedName>
</protein>
<dbReference type="RefSeq" id="XP_026688479.1">
    <property type="nucleotide sequence ID" value="XM_026832678.1"/>
</dbReference>
<keyword evidence="2" id="KW-0378">Hydrolase</keyword>
<dbReference type="Pfam" id="PF00233">
    <property type="entry name" value="PDEase_I"/>
    <property type="match status" value="1"/>
</dbReference>
<dbReference type="SUPFAM" id="SSF109604">
    <property type="entry name" value="HD-domain/PDEase-like"/>
    <property type="match status" value="1"/>
</dbReference>
<dbReference type="InterPro" id="IPR036971">
    <property type="entry name" value="PDEase_catalytic_dom_sf"/>
</dbReference>
<dbReference type="InterPro" id="IPR023088">
    <property type="entry name" value="PDEase"/>
</dbReference>
<evidence type="ECO:0000313" key="6">
    <source>
        <dbReference type="Proteomes" id="UP000079169"/>
    </source>
</evidence>